<dbReference type="AlphaFoldDB" id="H5UWH4"/>
<keyword evidence="3" id="KW-1185">Reference proteome</keyword>
<evidence type="ECO:0000313" key="3">
    <source>
        <dbReference type="Proteomes" id="UP000010297"/>
    </source>
</evidence>
<dbReference type="Proteomes" id="UP000010297">
    <property type="component" value="Unassembled WGS sequence"/>
</dbReference>
<sequence length="275" mass="31157">MENKRLGHFSLFRSLLQTDWAKDTAKLALWVRLLGEASYRERTVEFASKEWELSSGQLVTTAAILARKLRDQDNKEKSPQAVTRMLNFFIREGMITTEGNRSGTVITITNYADYQSVLPDEPSDRPSDKAKASGGAALRLVADEPSDEPPDEQNKTLPNKTKNNKPPKSPRGESKSFDPLSIPVPEWLDKPAWHSWVKNRADMKKPIKTELAVNAAFRLLKECLDIGHNPADVINTSIANGYQGLFKPKYPPKRNLLQATSQHWNDREAWENEFL</sequence>
<evidence type="ECO:0000313" key="2">
    <source>
        <dbReference type="EMBL" id="GAB50255.1"/>
    </source>
</evidence>
<dbReference type="eggNOG" id="COG3756">
    <property type="taxonomic scope" value="Bacteria"/>
</dbReference>
<organism evidence="2 3">
    <name type="scientific">Atlantibacter hermannii NBRC 105704</name>
    <dbReference type="NCBI Taxonomy" id="1115512"/>
    <lineage>
        <taxon>Bacteria</taxon>
        <taxon>Pseudomonadati</taxon>
        <taxon>Pseudomonadota</taxon>
        <taxon>Gammaproteobacteria</taxon>
        <taxon>Enterobacterales</taxon>
        <taxon>Enterobacteriaceae</taxon>
        <taxon>Atlantibacter</taxon>
    </lineage>
</organism>
<proteinExistence type="predicted"/>
<evidence type="ECO:0000256" key="1">
    <source>
        <dbReference type="SAM" id="MobiDB-lite"/>
    </source>
</evidence>
<gene>
    <name evidence="2" type="ORF">EH105704_01_02620</name>
</gene>
<feature type="compositionally biased region" description="Low complexity" evidence="1">
    <location>
        <begin position="155"/>
        <end position="166"/>
    </location>
</feature>
<name>H5UWH4_ATLHE</name>
<reference evidence="2 3" key="1">
    <citation type="submission" date="2012-02" db="EMBL/GenBank/DDBJ databases">
        <title>Whole genome shotgun sequence of Escherichia hermannii NBRC 105704.</title>
        <authorList>
            <person name="Yoshida I."/>
            <person name="Hosoyama A."/>
            <person name="Tsuchikane K."/>
            <person name="Katsumata H."/>
            <person name="Yamazaki S."/>
            <person name="Fujita N."/>
        </authorList>
    </citation>
    <scope>NUCLEOTIDE SEQUENCE [LARGE SCALE GENOMIC DNA]</scope>
    <source>
        <strain evidence="2 3">NBRC 105704</strain>
    </source>
</reference>
<dbReference type="EMBL" id="BAFF01000001">
    <property type="protein sequence ID" value="GAB50255.1"/>
    <property type="molecule type" value="Genomic_DNA"/>
</dbReference>
<comment type="caution">
    <text evidence="2">The sequence shown here is derived from an EMBL/GenBank/DDBJ whole genome shotgun (WGS) entry which is preliminary data.</text>
</comment>
<accession>H5UWH4</accession>
<feature type="region of interest" description="Disordered" evidence="1">
    <location>
        <begin position="141"/>
        <end position="179"/>
    </location>
</feature>
<protein>
    <submittedName>
        <fullName evidence="2">Uncharacterized protein</fullName>
    </submittedName>
</protein>